<keyword evidence="1" id="KW-0812">Transmembrane</keyword>
<proteinExistence type="predicted"/>
<evidence type="ECO:0000313" key="5">
    <source>
        <dbReference type="RefSeq" id="XP_033578238.1"/>
    </source>
</evidence>
<keyword evidence="1" id="KW-1133">Transmembrane helix</keyword>
<feature type="transmembrane region" description="Helical" evidence="1">
    <location>
        <begin position="88"/>
        <end position="106"/>
    </location>
</feature>
<reference evidence="3 5" key="1">
    <citation type="journal article" date="2020" name="Stud. Mycol.">
        <title>101 Dothideomycetes genomes: a test case for predicting lifestyles and emergence of pathogens.</title>
        <authorList>
            <person name="Haridas S."/>
            <person name="Albert R."/>
            <person name="Binder M."/>
            <person name="Bloem J."/>
            <person name="Labutti K."/>
            <person name="Salamov A."/>
            <person name="Andreopoulos B."/>
            <person name="Baker S."/>
            <person name="Barry K."/>
            <person name="Bills G."/>
            <person name="Bluhm B."/>
            <person name="Cannon C."/>
            <person name="Castanera R."/>
            <person name="Culley D."/>
            <person name="Daum C."/>
            <person name="Ezra D."/>
            <person name="Gonzalez J."/>
            <person name="Henrissat B."/>
            <person name="Kuo A."/>
            <person name="Liang C."/>
            <person name="Lipzen A."/>
            <person name="Lutzoni F."/>
            <person name="Magnuson J."/>
            <person name="Mondo S."/>
            <person name="Nolan M."/>
            <person name="Ohm R."/>
            <person name="Pangilinan J."/>
            <person name="Park H.-J."/>
            <person name="Ramirez L."/>
            <person name="Alfaro M."/>
            <person name="Sun H."/>
            <person name="Tritt A."/>
            <person name="Yoshinaga Y."/>
            <person name="Zwiers L.-H."/>
            <person name="Turgeon B."/>
            <person name="Goodwin S."/>
            <person name="Spatafora J."/>
            <person name="Crous P."/>
            <person name="Grigoriev I."/>
        </authorList>
    </citation>
    <scope>NUCLEOTIDE SEQUENCE</scope>
    <source>
        <strain evidence="3 5">CBS 304.34</strain>
    </source>
</reference>
<gene>
    <name evidence="3 5" type="ORF">BDZ99DRAFT_298641</name>
</gene>
<dbReference type="GeneID" id="54455065"/>
<reference evidence="5" key="2">
    <citation type="submission" date="2020-04" db="EMBL/GenBank/DDBJ databases">
        <authorList>
            <consortium name="NCBI Genome Project"/>
        </authorList>
    </citation>
    <scope>NUCLEOTIDE SEQUENCE</scope>
    <source>
        <strain evidence="5">CBS 304.34</strain>
    </source>
</reference>
<keyword evidence="1" id="KW-0472">Membrane</keyword>
<feature type="chain" id="PRO_5044629306" evidence="2">
    <location>
        <begin position="28"/>
        <end position="113"/>
    </location>
</feature>
<organism evidence="3">
    <name type="scientific">Mytilinidion resinicola</name>
    <dbReference type="NCBI Taxonomy" id="574789"/>
    <lineage>
        <taxon>Eukaryota</taxon>
        <taxon>Fungi</taxon>
        <taxon>Dikarya</taxon>
        <taxon>Ascomycota</taxon>
        <taxon>Pezizomycotina</taxon>
        <taxon>Dothideomycetes</taxon>
        <taxon>Pleosporomycetidae</taxon>
        <taxon>Mytilinidiales</taxon>
        <taxon>Mytilinidiaceae</taxon>
        <taxon>Mytilinidion</taxon>
    </lineage>
</organism>
<feature type="signal peptide" evidence="2">
    <location>
        <begin position="1"/>
        <end position="27"/>
    </location>
</feature>
<accession>A0A6A6YTB6</accession>
<dbReference type="EMBL" id="MU003699">
    <property type="protein sequence ID" value="KAF2811274.1"/>
    <property type="molecule type" value="Genomic_DNA"/>
</dbReference>
<name>A0A6A6YTB6_9PEZI</name>
<dbReference type="RefSeq" id="XP_033578238.1">
    <property type="nucleotide sequence ID" value="XM_033714172.1"/>
</dbReference>
<evidence type="ECO:0000313" key="3">
    <source>
        <dbReference type="EMBL" id="KAF2811274.1"/>
    </source>
</evidence>
<dbReference type="Proteomes" id="UP000504636">
    <property type="component" value="Unplaced"/>
</dbReference>
<evidence type="ECO:0000256" key="2">
    <source>
        <dbReference type="SAM" id="SignalP"/>
    </source>
</evidence>
<sequence>MGKYSSRLHRSFLLFAHLLHHRHLARAVVRAIGSCITRPRKGPTASIFSFWDWFDRMIGAEAHVVHPQHSPEESSWARKGRISCICKGLFQFIFLLWVLLLVINVVKTGVNSS</sequence>
<evidence type="ECO:0000313" key="4">
    <source>
        <dbReference type="Proteomes" id="UP000504636"/>
    </source>
</evidence>
<protein>
    <submittedName>
        <fullName evidence="3 5">Uncharacterized protein</fullName>
    </submittedName>
</protein>
<keyword evidence="2" id="KW-0732">Signal</keyword>
<reference evidence="5" key="3">
    <citation type="submission" date="2025-04" db="UniProtKB">
        <authorList>
            <consortium name="RefSeq"/>
        </authorList>
    </citation>
    <scope>IDENTIFICATION</scope>
    <source>
        <strain evidence="5">CBS 304.34</strain>
    </source>
</reference>
<dbReference type="AlphaFoldDB" id="A0A6A6YTB6"/>
<keyword evidence="4" id="KW-1185">Reference proteome</keyword>
<evidence type="ECO:0000256" key="1">
    <source>
        <dbReference type="SAM" id="Phobius"/>
    </source>
</evidence>